<name>A0A7C3FYE6_9BACT</name>
<dbReference type="PANTHER" id="PTHR43597:SF5">
    <property type="entry name" value="SUFE-LIKE PROTEIN 2, CHLOROPLASTIC"/>
    <property type="match status" value="1"/>
</dbReference>
<dbReference type="Proteomes" id="UP000886390">
    <property type="component" value="Unassembled WGS sequence"/>
</dbReference>
<comment type="caution">
    <text evidence="3">The sequence shown here is derived from an EMBL/GenBank/DDBJ whole genome shotgun (WGS) entry which is preliminary data.</text>
</comment>
<sequence length="140" mass="15979">MSVMEKVNYYKEDLDMFETPNEKFEYIFDLGKRHTTLPENEKNDATFIEGCASPAWLVGECQGSKLLLRGEGTSEMAKGMLSLLLDIFSEQEVDDILNFNPQELSKLGIVEHLSPVRQQSLEAFINKVYSYAKRCKEKAS</sequence>
<dbReference type="EMBL" id="DRNH01000256">
    <property type="protein sequence ID" value="HFB54031.1"/>
    <property type="molecule type" value="Genomic_DNA"/>
</dbReference>
<organism evidence="3">
    <name type="scientific">Sulfurimonas autotrophica</name>
    <dbReference type="NCBI Taxonomy" id="202747"/>
    <lineage>
        <taxon>Bacteria</taxon>
        <taxon>Pseudomonadati</taxon>
        <taxon>Campylobacterota</taxon>
        <taxon>Epsilonproteobacteria</taxon>
        <taxon>Campylobacterales</taxon>
        <taxon>Sulfurimonadaceae</taxon>
        <taxon>Sulfurimonas</taxon>
    </lineage>
</organism>
<dbReference type="AlphaFoldDB" id="A0A7C3FYE6"/>
<dbReference type="Gene3D" id="3.90.1010.10">
    <property type="match status" value="1"/>
</dbReference>
<gene>
    <name evidence="3" type="ORF">ENJ67_04795</name>
</gene>
<protein>
    <submittedName>
        <fullName evidence="3">SufE family protein</fullName>
    </submittedName>
</protein>
<comment type="similarity">
    <text evidence="1">Belongs to the SufE family.</text>
</comment>
<dbReference type="PANTHER" id="PTHR43597">
    <property type="entry name" value="SULFUR ACCEPTOR PROTEIN CSDE"/>
    <property type="match status" value="1"/>
</dbReference>
<feature type="domain" description="Fe-S metabolism associated" evidence="2">
    <location>
        <begin position="12"/>
        <end position="128"/>
    </location>
</feature>
<dbReference type="InterPro" id="IPR003808">
    <property type="entry name" value="Fe-S_metab-assoc_dom"/>
</dbReference>
<dbReference type="SUPFAM" id="SSF82649">
    <property type="entry name" value="SufE/NifU"/>
    <property type="match status" value="1"/>
</dbReference>
<evidence type="ECO:0000313" key="3">
    <source>
        <dbReference type="EMBL" id="HFB54031.1"/>
    </source>
</evidence>
<proteinExistence type="inferred from homology"/>
<reference evidence="3" key="1">
    <citation type="journal article" date="2020" name="mSystems">
        <title>Genome- and Community-Level Interaction Insights into Carbon Utilization and Element Cycling Functions of Hydrothermarchaeota in Hydrothermal Sediment.</title>
        <authorList>
            <person name="Zhou Z."/>
            <person name="Liu Y."/>
            <person name="Xu W."/>
            <person name="Pan J."/>
            <person name="Luo Z.H."/>
            <person name="Li M."/>
        </authorList>
    </citation>
    <scope>NUCLEOTIDE SEQUENCE [LARGE SCALE GENOMIC DNA]</scope>
    <source>
        <strain evidence="3">HyVt-507</strain>
    </source>
</reference>
<evidence type="ECO:0000256" key="1">
    <source>
        <dbReference type="ARBA" id="ARBA00010282"/>
    </source>
</evidence>
<dbReference type="Pfam" id="PF02657">
    <property type="entry name" value="SufE"/>
    <property type="match status" value="1"/>
</dbReference>
<evidence type="ECO:0000259" key="2">
    <source>
        <dbReference type="Pfam" id="PF02657"/>
    </source>
</evidence>
<accession>A0A7C3FYE6</accession>